<evidence type="ECO:0000256" key="1">
    <source>
        <dbReference type="ARBA" id="ARBA00001946"/>
    </source>
</evidence>
<dbReference type="PRINTS" id="PR00377">
    <property type="entry name" value="IMPHPHTASES"/>
</dbReference>
<comment type="similarity">
    <text evidence="2">Belongs to the inositol monophosphatase superfamily.</text>
</comment>
<dbReference type="InterPro" id="IPR051090">
    <property type="entry name" value="Inositol_monoP_superfamily"/>
</dbReference>
<dbReference type="PROSITE" id="PS00629">
    <property type="entry name" value="IMP_1"/>
    <property type="match status" value="1"/>
</dbReference>
<organism evidence="6">
    <name type="scientific">freshwater metagenome</name>
    <dbReference type="NCBI Taxonomy" id="449393"/>
    <lineage>
        <taxon>unclassified sequences</taxon>
        <taxon>metagenomes</taxon>
        <taxon>ecological metagenomes</taxon>
    </lineage>
</organism>
<dbReference type="GO" id="GO:0000105">
    <property type="term" value="P:L-histidine biosynthetic process"/>
    <property type="evidence" value="ECO:0007669"/>
    <property type="project" value="TreeGrafter"/>
</dbReference>
<evidence type="ECO:0000256" key="5">
    <source>
        <dbReference type="ARBA" id="ARBA00022842"/>
    </source>
</evidence>
<proteinExistence type="inferred from homology"/>
<protein>
    <submittedName>
        <fullName evidence="6">Unannotated protein</fullName>
    </submittedName>
</protein>
<dbReference type="InterPro" id="IPR020583">
    <property type="entry name" value="Inositol_monoP_metal-BS"/>
</dbReference>
<gene>
    <name evidence="6" type="ORF">UFOPK2360_00103</name>
</gene>
<evidence type="ECO:0000256" key="4">
    <source>
        <dbReference type="ARBA" id="ARBA00022801"/>
    </source>
</evidence>
<dbReference type="Pfam" id="PF00459">
    <property type="entry name" value="Inositol_P"/>
    <property type="match status" value="1"/>
</dbReference>
<accession>A0A6J6ML84</accession>
<evidence type="ECO:0000313" key="6">
    <source>
        <dbReference type="EMBL" id="CAB4674887.1"/>
    </source>
</evidence>
<evidence type="ECO:0000256" key="2">
    <source>
        <dbReference type="ARBA" id="ARBA00009759"/>
    </source>
</evidence>
<dbReference type="InterPro" id="IPR000760">
    <property type="entry name" value="Inositol_monophosphatase-like"/>
</dbReference>
<dbReference type="GO" id="GO:0046872">
    <property type="term" value="F:metal ion binding"/>
    <property type="evidence" value="ECO:0007669"/>
    <property type="project" value="UniProtKB-KW"/>
</dbReference>
<dbReference type="PANTHER" id="PTHR43200">
    <property type="entry name" value="PHOSPHATASE"/>
    <property type="match status" value="1"/>
</dbReference>
<evidence type="ECO:0000256" key="3">
    <source>
        <dbReference type="ARBA" id="ARBA00022723"/>
    </source>
</evidence>
<keyword evidence="3" id="KW-0479">Metal-binding</keyword>
<keyword evidence="4" id="KW-0378">Hydrolase</keyword>
<reference evidence="6" key="1">
    <citation type="submission" date="2020-05" db="EMBL/GenBank/DDBJ databases">
        <authorList>
            <person name="Chiriac C."/>
            <person name="Salcher M."/>
            <person name="Ghai R."/>
            <person name="Kavagutti S V."/>
        </authorList>
    </citation>
    <scope>NUCLEOTIDE SEQUENCE</scope>
</reference>
<dbReference type="EMBL" id="CAEZXH010000003">
    <property type="protein sequence ID" value="CAB4674887.1"/>
    <property type="molecule type" value="Genomic_DNA"/>
</dbReference>
<dbReference type="SUPFAM" id="SSF56655">
    <property type="entry name" value="Carbohydrate phosphatase"/>
    <property type="match status" value="1"/>
</dbReference>
<name>A0A6J6ML84_9ZZZZ</name>
<dbReference type="GO" id="GO:0016791">
    <property type="term" value="F:phosphatase activity"/>
    <property type="evidence" value="ECO:0007669"/>
    <property type="project" value="UniProtKB-ARBA"/>
</dbReference>
<comment type="cofactor">
    <cofactor evidence="1">
        <name>Mg(2+)</name>
        <dbReference type="ChEBI" id="CHEBI:18420"/>
    </cofactor>
</comment>
<dbReference type="Gene3D" id="3.30.540.10">
    <property type="entry name" value="Fructose-1,6-Bisphosphatase, subunit A, domain 1"/>
    <property type="match status" value="1"/>
</dbReference>
<dbReference type="PANTHER" id="PTHR43200:SF6">
    <property type="entry name" value="3'(2'),5'-BISPHOSPHATE NUCLEOTIDASE"/>
    <property type="match status" value="1"/>
</dbReference>
<sequence>MSFDVAGKTLKYADDLKLAHELADIADKISTARFLATDLKIETKPDLTPVTDADQEIERELRKILEKQRPADGVTGEEFGKSPIATNRRWIIDPIDGTKNYVRGVPVWATLIALMEGDEVVVGVVSAPALFRRWFSQKDGGAYLQVGGGSAQLGGGSAQLGGGSAQVGGGSAQLGGGSAQMQSVRKLNVSGISKLADASLSISTFATPNVLGRNDGWGDKQKGLLTLADQLWRVRGYGDFWSHLLVAEGAIDIAAEPSLALWDMAPLSLIVKEAGGRFSDFMGVDGPNGANAVTTNGLLHEEVLGIFAKR</sequence>
<dbReference type="FunFam" id="3.30.540.10:FF:000003">
    <property type="entry name" value="Inositol-1-monophosphatase"/>
    <property type="match status" value="1"/>
</dbReference>
<keyword evidence="5" id="KW-0460">Magnesium</keyword>
<dbReference type="Gene3D" id="3.40.190.80">
    <property type="match status" value="1"/>
</dbReference>
<dbReference type="AlphaFoldDB" id="A0A6J6ML84"/>